<dbReference type="InterPro" id="IPR001139">
    <property type="entry name" value="Glyco_hydro_30"/>
</dbReference>
<organism evidence="7 8">
    <name type="scientific">Flavobacterium suzhouense</name>
    <dbReference type="NCBI Taxonomy" id="1529638"/>
    <lineage>
        <taxon>Bacteria</taxon>
        <taxon>Pseudomonadati</taxon>
        <taxon>Bacteroidota</taxon>
        <taxon>Flavobacteriia</taxon>
        <taxon>Flavobacteriales</taxon>
        <taxon>Flavobacteriaceae</taxon>
        <taxon>Flavobacterium</taxon>
    </lineage>
</organism>
<gene>
    <name evidence="7" type="ORF">ACFSR3_01235</name>
</gene>
<comment type="similarity">
    <text evidence="1 4">Belongs to the glycosyl hydrolase 30 family.</text>
</comment>
<evidence type="ECO:0000259" key="6">
    <source>
        <dbReference type="Pfam" id="PF17189"/>
    </source>
</evidence>
<accession>A0ABW5NP88</accession>
<evidence type="ECO:0000313" key="7">
    <source>
        <dbReference type="EMBL" id="MFD2600664.1"/>
    </source>
</evidence>
<dbReference type="InterPro" id="IPR017853">
    <property type="entry name" value="GH"/>
</dbReference>
<dbReference type="PANTHER" id="PTHR11069">
    <property type="entry name" value="GLUCOSYLCERAMIDASE"/>
    <property type="match status" value="1"/>
</dbReference>
<feature type="domain" description="Glycosyl hydrolase family 30 TIM-barrel" evidence="5">
    <location>
        <begin position="87"/>
        <end position="419"/>
    </location>
</feature>
<dbReference type="PROSITE" id="PS51257">
    <property type="entry name" value="PROKAR_LIPOPROTEIN"/>
    <property type="match status" value="1"/>
</dbReference>
<evidence type="ECO:0000256" key="2">
    <source>
        <dbReference type="ARBA" id="ARBA00022729"/>
    </source>
</evidence>
<dbReference type="PANTHER" id="PTHR11069:SF23">
    <property type="entry name" value="LYSOSOMAL ACID GLUCOSYLCERAMIDASE"/>
    <property type="match status" value="1"/>
</dbReference>
<protein>
    <submittedName>
        <fullName evidence="7">Glycoside hydrolase family 30 beta sandwich domain-containing protein</fullName>
    </submittedName>
</protein>
<dbReference type="Pfam" id="PF02055">
    <property type="entry name" value="Glyco_hydro_30"/>
    <property type="match status" value="1"/>
</dbReference>
<keyword evidence="8" id="KW-1185">Reference proteome</keyword>
<keyword evidence="3 4" id="KW-0378">Hydrolase</keyword>
<name>A0ABW5NP88_9FLAO</name>
<evidence type="ECO:0000256" key="1">
    <source>
        <dbReference type="ARBA" id="ARBA00005382"/>
    </source>
</evidence>
<dbReference type="SUPFAM" id="SSF51445">
    <property type="entry name" value="(Trans)glycosidases"/>
    <property type="match status" value="1"/>
</dbReference>
<evidence type="ECO:0000313" key="8">
    <source>
        <dbReference type="Proteomes" id="UP001597480"/>
    </source>
</evidence>
<keyword evidence="2" id="KW-0732">Signal</keyword>
<comment type="caution">
    <text evidence="7">The sequence shown here is derived from an EMBL/GenBank/DDBJ whole genome shotgun (WGS) entry which is preliminary data.</text>
</comment>
<keyword evidence="4" id="KW-0326">Glycosidase</keyword>
<evidence type="ECO:0000256" key="4">
    <source>
        <dbReference type="RuleBase" id="RU361188"/>
    </source>
</evidence>
<dbReference type="Gene3D" id="2.60.40.1180">
    <property type="entry name" value="Golgi alpha-mannosidase II"/>
    <property type="match status" value="1"/>
</dbReference>
<reference evidence="8" key="1">
    <citation type="journal article" date="2019" name="Int. J. Syst. Evol. Microbiol.">
        <title>The Global Catalogue of Microorganisms (GCM) 10K type strain sequencing project: providing services to taxonomists for standard genome sequencing and annotation.</title>
        <authorList>
            <consortium name="The Broad Institute Genomics Platform"/>
            <consortium name="The Broad Institute Genome Sequencing Center for Infectious Disease"/>
            <person name="Wu L."/>
            <person name="Ma J."/>
        </authorList>
    </citation>
    <scope>NUCLEOTIDE SEQUENCE [LARGE SCALE GENOMIC DNA]</scope>
    <source>
        <strain evidence="8">KCTC 42107</strain>
    </source>
</reference>
<feature type="domain" description="Glycosyl hydrolase family 30 beta sandwich" evidence="6">
    <location>
        <begin position="422"/>
        <end position="484"/>
    </location>
</feature>
<dbReference type="InterPro" id="IPR033453">
    <property type="entry name" value="Glyco_hydro_30_TIM-barrel"/>
</dbReference>
<dbReference type="EMBL" id="JBHUMD010000003">
    <property type="protein sequence ID" value="MFD2600664.1"/>
    <property type="molecule type" value="Genomic_DNA"/>
</dbReference>
<dbReference type="InterPro" id="IPR013780">
    <property type="entry name" value="Glyco_hydro_b"/>
</dbReference>
<evidence type="ECO:0000256" key="3">
    <source>
        <dbReference type="ARBA" id="ARBA00022801"/>
    </source>
</evidence>
<dbReference type="Pfam" id="PF17189">
    <property type="entry name" value="Glyco_hydro_30C"/>
    <property type="match status" value="1"/>
</dbReference>
<dbReference type="RefSeq" id="WP_379819357.1">
    <property type="nucleotide sequence ID" value="NZ_JBHUMD010000003.1"/>
</dbReference>
<evidence type="ECO:0000259" key="5">
    <source>
        <dbReference type="Pfam" id="PF02055"/>
    </source>
</evidence>
<sequence>MKKSFVYIGLAALFFSCSGSEDSSGNPGPPVTPVESGNVVGTANVWVTNGEQTKLLSKQSSGASIYDTNATTDPSISVDFSQQYQEIEGFGAALTGSSAIVINGMNATQKDALLKDLFSTTEGIGLSYLRLTIGASDFSSANFSYDDMPAGSTDASLANFSIAPDETDVVPVMQSILAYASNIKIMGSPWSAPAWMKTSQSMNGGSLKPEWYDAYGNYFVKYINAYAAHGITIDAITPQNEPLHEINTYPTMKMTAVEQADFIKSSLGPKLQAAGLTTKIIAYDHNFDRTDYPLSILGDAQAAQYVDGSAFHAYAGEAGAMNVVHAAFPNKNLYFTEVSGGGWSTNFAENLKWSIGNIFIGTTRNWSKNVLLWNLALNSNSGPTNGGCIDCRGVVTVTANGSVTKNVEYYALAHFSKFVKPGAKRVNSTNFDNSLGLQNVAFVNADESKVLVVLNTSQTARKFAVKIDDKKIVYSLEPQAVATIVWQ</sequence>
<dbReference type="PRINTS" id="PR00843">
    <property type="entry name" value="GLHYDRLASE30"/>
</dbReference>
<dbReference type="Proteomes" id="UP001597480">
    <property type="component" value="Unassembled WGS sequence"/>
</dbReference>
<dbReference type="GO" id="GO:0016787">
    <property type="term" value="F:hydrolase activity"/>
    <property type="evidence" value="ECO:0007669"/>
    <property type="project" value="UniProtKB-KW"/>
</dbReference>
<dbReference type="InterPro" id="IPR033452">
    <property type="entry name" value="GH30_C"/>
</dbReference>
<dbReference type="Gene3D" id="3.20.20.80">
    <property type="entry name" value="Glycosidases"/>
    <property type="match status" value="1"/>
</dbReference>
<proteinExistence type="inferred from homology"/>